<dbReference type="EMBL" id="CP110422">
    <property type="protein sequence ID" value="WAQ81766.1"/>
    <property type="molecule type" value="Genomic_DNA"/>
</dbReference>
<dbReference type="GeneID" id="77807719"/>
<dbReference type="Proteomes" id="UP001164743">
    <property type="component" value="Chromosome 2A"/>
</dbReference>
<keyword evidence="2" id="KW-1185">Reference proteome</keyword>
<gene>
    <name evidence="1" type="ORF">PtA15_2A77</name>
</gene>
<evidence type="ECO:0000313" key="2">
    <source>
        <dbReference type="Proteomes" id="UP001164743"/>
    </source>
</evidence>
<dbReference type="RefSeq" id="XP_053017321.1">
    <property type="nucleotide sequence ID" value="XM_053166835.1"/>
</dbReference>
<reference evidence="1" key="1">
    <citation type="submission" date="2022-10" db="EMBL/GenBank/DDBJ databases">
        <title>Puccinia triticina Genome sequencing and assembly.</title>
        <authorList>
            <person name="Li C."/>
        </authorList>
    </citation>
    <scope>NUCLEOTIDE SEQUENCE</scope>
    <source>
        <strain evidence="1">Pt15</strain>
    </source>
</reference>
<protein>
    <submittedName>
        <fullName evidence="1">Uncharacterized protein</fullName>
    </submittedName>
</protein>
<name>A0ABY7C9B7_9BASI</name>
<accession>A0ABY7C9B7</accession>
<sequence>MSFKSLSVTAKVHEPRTPACVPTGLINVGNTAASEAYYARNQELTMLDKQAT</sequence>
<evidence type="ECO:0000313" key="1">
    <source>
        <dbReference type="EMBL" id="WAQ81766.1"/>
    </source>
</evidence>
<organism evidence="1 2">
    <name type="scientific">Puccinia triticina</name>
    <dbReference type="NCBI Taxonomy" id="208348"/>
    <lineage>
        <taxon>Eukaryota</taxon>
        <taxon>Fungi</taxon>
        <taxon>Dikarya</taxon>
        <taxon>Basidiomycota</taxon>
        <taxon>Pucciniomycotina</taxon>
        <taxon>Pucciniomycetes</taxon>
        <taxon>Pucciniales</taxon>
        <taxon>Pucciniaceae</taxon>
        <taxon>Puccinia</taxon>
    </lineage>
</organism>
<proteinExistence type="predicted"/>